<proteinExistence type="predicted"/>
<dbReference type="OrthoDB" id="1436148at2"/>
<keyword evidence="2" id="KW-1185">Reference proteome</keyword>
<name>A0A4R1KNR5_9FLAO</name>
<sequence length="213" mass="24806">MRINKSIPLILCCLTLLLQSCKGDIKVDSIFENEAPKNTLIGEKHFLEEDGIQLQLPENFKRLSIAEYSEILEKKSNKSKFLLERQELKNTRSLNGNSYIFRTPEGKSSYFVNTIPYSEIKKEDAQKLLGIIRQNQDNVAENYKVEFSKVTAKFKSITGAQIFKAVFKANFKRHKQTQYQHTYFINSNQKSVLLNLITTEDIDFDKYIQKMIF</sequence>
<comment type="caution">
    <text evidence="1">The sequence shown here is derived from an EMBL/GenBank/DDBJ whole genome shotgun (WGS) entry which is preliminary data.</text>
</comment>
<dbReference type="Proteomes" id="UP000295714">
    <property type="component" value="Unassembled WGS sequence"/>
</dbReference>
<protein>
    <recommendedName>
        <fullName evidence="3">Lipoprotein</fullName>
    </recommendedName>
</protein>
<dbReference type="AlphaFoldDB" id="A0A4R1KNR5"/>
<evidence type="ECO:0000313" key="1">
    <source>
        <dbReference type="EMBL" id="TCK66695.1"/>
    </source>
</evidence>
<evidence type="ECO:0000313" key="2">
    <source>
        <dbReference type="Proteomes" id="UP000295714"/>
    </source>
</evidence>
<evidence type="ECO:0008006" key="3">
    <source>
        <dbReference type="Google" id="ProtNLM"/>
    </source>
</evidence>
<accession>A0A4R1KNR5</accession>
<dbReference type="EMBL" id="SMGI01000003">
    <property type="protein sequence ID" value="TCK66695.1"/>
    <property type="molecule type" value="Genomic_DNA"/>
</dbReference>
<organism evidence="1 2">
    <name type="scientific">Winogradskyella wandonensis</name>
    <dbReference type="NCBI Taxonomy" id="1442586"/>
    <lineage>
        <taxon>Bacteria</taxon>
        <taxon>Pseudomonadati</taxon>
        <taxon>Bacteroidota</taxon>
        <taxon>Flavobacteriia</taxon>
        <taxon>Flavobacteriales</taxon>
        <taxon>Flavobacteriaceae</taxon>
        <taxon>Winogradskyella</taxon>
    </lineage>
</organism>
<dbReference type="RefSeq" id="WP_132705217.1">
    <property type="nucleotide sequence ID" value="NZ_SMGI01000003.1"/>
</dbReference>
<dbReference type="PROSITE" id="PS51257">
    <property type="entry name" value="PROKAR_LIPOPROTEIN"/>
    <property type="match status" value="1"/>
</dbReference>
<reference evidence="1 2" key="1">
    <citation type="journal article" date="2015" name="Stand. Genomic Sci.">
        <title>Genomic Encyclopedia of Bacterial and Archaeal Type Strains, Phase III: the genomes of soil and plant-associated and newly described type strains.</title>
        <authorList>
            <person name="Whitman W.B."/>
            <person name="Woyke T."/>
            <person name="Klenk H.P."/>
            <person name="Zhou Y."/>
            <person name="Lilburn T.G."/>
            <person name="Beck B.J."/>
            <person name="De Vos P."/>
            <person name="Vandamme P."/>
            <person name="Eisen J.A."/>
            <person name="Garrity G."/>
            <person name="Hugenholtz P."/>
            <person name="Kyrpides N.C."/>
        </authorList>
    </citation>
    <scope>NUCLEOTIDE SEQUENCE [LARGE SCALE GENOMIC DNA]</scope>
    <source>
        <strain evidence="1 2">CECT 8445</strain>
    </source>
</reference>
<gene>
    <name evidence="1" type="ORF">DFQ05_1969</name>
</gene>